<keyword evidence="2" id="KW-0732">Signal</keyword>
<dbReference type="AlphaFoldDB" id="U1MM69"/>
<evidence type="ECO:0000256" key="2">
    <source>
        <dbReference type="SAM" id="SignalP"/>
    </source>
</evidence>
<evidence type="ECO:0000313" key="3">
    <source>
        <dbReference type="EMBL" id="ERG62976.1"/>
    </source>
</evidence>
<reference evidence="3 4" key="1">
    <citation type="journal article" date="2013" name="Genome Announc.">
        <title>First draft genome sequence from a member of the genus agrococcus, isolated from modern microbialites.</title>
        <authorList>
            <person name="White R.A.III."/>
            <person name="Grassa C.J."/>
            <person name="Suttle C.A."/>
        </authorList>
    </citation>
    <scope>NUCLEOTIDE SEQUENCE [LARGE SCALE GENOMIC DNA]</scope>
    <source>
        <strain evidence="3 4">RW1</strain>
    </source>
</reference>
<gene>
    <name evidence="3" type="ORF">L332_00665</name>
</gene>
<name>U1MM69_9MICO</name>
<organism evidence="3 4">
    <name type="scientific">Agrococcus pavilionensis RW1</name>
    <dbReference type="NCBI Taxonomy" id="1330458"/>
    <lineage>
        <taxon>Bacteria</taxon>
        <taxon>Bacillati</taxon>
        <taxon>Actinomycetota</taxon>
        <taxon>Actinomycetes</taxon>
        <taxon>Micrococcales</taxon>
        <taxon>Microbacteriaceae</taxon>
        <taxon>Agrococcus</taxon>
    </lineage>
</organism>
<keyword evidence="4" id="KW-1185">Reference proteome</keyword>
<feature type="compositionally biased region" description="Polar residues" evidence="1">
    <location>
        <begin position="134"/>
        <end position="145"/>
    </location>
</feature>
<evidence type="ECO:0000256" key="1">
    <source>
        <dbReference type="SAM" id="MobiDB-lite"/>
    </source>
</evidence>
<sequence>MKTTKLIAVPALAAASLLALTGCIQMPPAAPGTDTDTGNGSGSSAAESLDDTSWTGAIDGVVAPFGFTLNADGTVDITTWGDSDETYDFPQDVWEGDSSDLTVTITGLEEGEFDLTVTGTAENGEMDLSGEGTNGSSYTLTATQD</sequence>
<protein>
    <submittedName>
        <fullName evidence="3">Uncharacterized protein</fullName>
    </submittedName>
</protein>
<feature type="region of interest" description="Disordered" evidence="1">
    <location>
        <begin position="120"/>
        <end position="145"/>
    </location>
</feature>
<comment type="caution">
    <text evidence="3">The sequence shown here is derived from an EMBL/GenBank/DDBJ whole genome shotgun (WGS) entry which is preliminary data.</text>
</comment>
<accession>U1MM69</accession>
<evidence type="ECO:0000313" key="4">
    <source>
        <dbReference type="Proteomes" id="UP000016462"/>
    </source>
</evidence>
<proteinExistence type="predicted"/>
<feature type="region of interest" description="Disordered" evidence="1">
    <location>
        <begin position="29"/>
        <end position="53"/>
    </location>
</feature>
<feature type="compositionally biased region" description="Low complexity" evidence="1">
    <location>
        <begin position="32"/>
        <end position="44"/>
    </location>
</feature>
<feature type="signal peptide" evidence="2">
    <location>
        <begin position="1"/>
        <end position="21"/>
    </location>
</feature>
<dbReference type="PROSITE" id="PS51257">
    <property type="entry name" value="PROKAR_LIPOPROTEIN"/>
    <property type="match status" value="1"/>
</dbReference>
<dbReference type="Proteomes" id="UP000016462">
    <property type="component" value="Unassembled WGS sequence"/>
</dbReference>
<dbReference type="OrthoDB" id="5116433at2"/>
<dbReference type="RefSeq" id="WP_021011800.1">
    <property type="nucleotide sequence ID" value="NZ_ASHR01000044.1"/>
</dbReference>
<dbReference type="EMBL" id="ASHR01000044">
    <property type="protein sequence ID" value="ERG62976.1"/>
    <property type="molecule type" value="Genomic_DNA"/>
</dbReference>
<feature type="chain" id="PRO_5039112678" evidence="2">
    <location>
        <begin position="22"/>
        <end position="145"/>
    </location>
</feature>